<feature type="region of interest" description="Disordered" evidence="1">
    <location>
        <begin position="1197"/>
        <end position="1250"/>
    </location>
</feature>
<accession>A0AAD5RU05</accession>
<dbReference type="EMBL" id="JAKWBI020000062">
    <property type="protein sequence ID" value="KAJ2904105.1"/>
    <property type="molecule type" value="Genomic_DNA"/>
</dbReference>
<evidence type="ECO:0000256" key="1">
    <source>
        <dbReference type="SAM" id="MobiDB-lite"/>
    </source>
</evidence>
<feature type="compositionally biased region" description="Polar residues" evidence="1">
    <location>
        <begin position="1064"/>
        <end position="1073"/>
    </location>
</feature>
<organism evidence="2 3">
    <name type="scientific">Zalerion maritima</name>
    <dbReference type="NCBI Taxonomy" id="339359"/>
    <lineage>
        <taxon>Eukaryota</taxon>
        <taxon>Fungi</taxon>
        <taxon>Dikarya</taxon>
        <taxon>Ascomycota</taxon>
        <taxon>Pezizomycotina</taxon>
        <taxon>Sordariomycetes</taxon>
        <taxon>Lulworthiomycetidae</taxon>
        <taxon>Lulworthiales</taxon>
        <taxon>Lulworthiaceae</taxon>
        <taxon>Zalerion</taxon>
    </lineage>
</organism>
<feature type="compositionally biased region" description="Acidic residues" evidence="1">
    <location>
        <begin position="967"/>
        <end position="1009"/>
    </location>
</feature>
<proteinExistence type="predicted"/>
<evidence type="ECO:0000313" key="3">
    <source>
        <dbReference type="Proteomes" id="UP001201980"/>
    </source>
</evidence>
<feature type="region of interest" description="Disordered" evidence="1">
    <location>
        <begin position="1"/>
        <end position="33"/>
    </location>
</feature>
<protein>
    <submittedName>
        <fullName evidence="2">Uncharacterized protein</fullName>
    </submittedName>
</protein>
<dbReference type="SUPFAM" id="SSF48371">
    <property type="entry name" value="ARM repeat"/>
    <property type="match status" value="1"/>
</dbReference>
<keyword evidence="3" id="KW-1185">Reference proteome</keyword>
<feature type="region of interest" description="Disordered" evidence="1">
    <location>
        <begin position="1035"/>
        <end position="1076"/>
    </location>
</feature>
<gene>
    <name evidence="2" type="ORF">MKZ38_008823</name>
</gene>
<dbReference type="Proteomes" id="UP001201980">
    <property type="component" value="Unassembled WGS sequence"/>
</dbReference>
<name>A0AAD5RU05_9PEZI</name>
<feature type="region of interest" description="Disordered" evidence="1">
    <location>
        <begin position="966"/>
        <end position="1011"/>
    </location>
</feature>
<dbReference type="InterPro" id="IPR016024">
    <property type="entry name" value="ARM-type_fold"/>
</dbReference>
<reference evidence="2" key="1">
    <citation type="submission" date="2022-07" db="EMBL/GenBank/DDBJ databases">
        <title>Draft genome sequence of Zalerion maritima ATCC 34329, a (micro)plastics degrading marine fungus.</title>
        <authorList>
            <person name="Paco A."/>
            <person name="Goncalves M.F.M."/>
            <person name="Rocha-Santos T.A.P."/>
            <person name="Alves A."/>
        </authorList>
    </citation>
    <scope>NUCLEOTIDE SEQUENCE</scope>
    <source>
        <strain evidence="2">ATCC 34329</strain>
    </source>
</reference>
<feature type="compositionally biased region" description="Basic and acidic residues" evidence="1">
    <location>
        <begin position="1"/>
        <end position="12"/>
    </location>
</feature>
<feature type="compositionally biased region" description="Low complexity" evidence="1">
    <location>
        <begin position="1229"/>
        <end position="1238"/>
    </location>
</feature>
<feature type="compositionally biased region" description="Gly residues" evidence="1">
    <location>
        <begin position="1202"/>
        <end position="1211"/>
    </location>
</feature>
<evidence type="ECO:0000313" key="2">
    <source>
        <dbReference type="EMBL" id="KAJ2904105.1"/>
    </source>
</evidence>
<feature type="compositionally biased region" description="Polar residues" evidence="1">
    <location>
        <begin position="1035"/>
        <end position="1057"/>
    </location>
</feature>
<comment type="caution">
    <text evidence="2">The sequence shown here is derived from an EMBL/GenBank/DDBJ whole genome shotgun (WGS) entry which is preliminary data.</text>
</comment>
<sequence>MADPSKQPKFEEASDDEDPGSSSDETLVTPEAEISHDSELMTLHVAAVPVPSSRQFSTHRDKNDKPFIISCGNDGHLYAIKESHETGQRKLVDLSDAFGLDPEEDDVISFESVQDPDDDRIFLTFVTMGEEDKTNLNICRPFHPQEINVDLDEGKLDLKEQMIPHKNKNKRITLTKVWIGPKTPEFHYPEIVIAYKSPAEINGASDVARVKVTENFSSFDVMSDFEIPEDASGVDDIVPATTAVGRGYFCLYTLQGEQRLIFATTDKLNGYGFKVPLTCPPQAKALATYRDPETGKSCLVVGADGLFVWNPTEAIQQGHPGKQITAGDDFFDVTQMHVTQYGTLLSIFATNEAQGVIYGHCKDLEFKEPLKAVPLVPDFAGGCFSPFVAADGNTQQLLVAGKGGVLSLLEQDGVTLAWKDQPFYIPNMNANIEYPGYMINIVVEEKDSDTPLVNAVLRLRSSGYDHVIVNGRNMFLGPEGLLVRTDEMGQINMMVASDDIACDVYYVENPGDEDYPELLPAGEVITIDPAEKVWKRLAEIKNGKDLKNFKTSSGKPLDFDGKLSDEDMEELAAAISAASSERGKRLENGDYIDGPAVTDGSADDDPGAFPITKNAIKEVDSFKDAIQLGLDGFKWLIKKAKQLVKFVVRKTVHGLDILLETKVGGKFRFLINGLKSAAMFIGAVLEGFLDVLDKIVDFVGYLLDFEGAKIVQKSIMHIFNEFMLQGPEVINKVADATDRAIESFKQGVKKKTYPIDALVAEHQQDIKIGATEKGKNGPKVSKASAGNNYTEYQMRHGGGEEGARDLDDAPDGNPIDDTLTAAINDLLVPVMNSLGDMMEKNVENFRLLFNKNDNLNFGEVLQKMGADVLLGLLDLLQKLVVGLLRVVAGLLKDFVDGINGRIFVPVISPLWKRLTGSDLTVLSVISLLLAIPTNAMIKTISGDPDIDLDFTKDDFFEGQLGALATESFDDLDDEDDDTSDSEDDFGEDDDDGDEDDEDDEDDNDNDDNIPEGLSIASLAQSQLGALADISIARSQLASPPQTPRSSLHMSPTANRQSLGPRASASMTPKSTPGSVALATSEVGGSAEVALNRRAVSSNVTGPRQLQLAPAKFAGARTLQNGRVVRSVSIVGAGDDVLSIDEAIVENTDQLVGGGQPLFPIGALSPIDEPESASATESETEYGLQTSSKNIDFNSMAGVRTTAGGGGTGNGNGQISEKANEESGGQLPLGTSKKSTTGKSGSGDDGCNGEDDCGCPEKDPTIFPGTEMTDIRKAKAKFQACIGLFSRLAICYFKVRFGLKRIAKPKPLGPGENPKPTPPWLKLTSRSELYANISDREKGQAKYWKFRDALTALILAVFTIPYHSMGAGRMPRESDFDQEKILDVLLKFKMCQKREKPLEEKEAQLEVDAYESKARALVKVRKLRFASYAFRALSPVLGLVLFTFSARPEIGAVKDMGMGIVAFIIKAVELAKAPREDGDNKASLMRRRWALASMGLVANLGFSICTLVGIKQPYVSVPALGIGTGVHISATILQFHNTLQGLSDDDGEEVNDEL</sequence>